<dbReference type="Pfam" id="PF00106">
    <property type="entry name" value="adh_short"/>
    <property type="match status" value="1"/>
</dbReference>
<accession>A0A7Y9DRZ6</accession>
<dbReference type="PRINTS" id="PR00081">
    <property type="entry name" value="GDHRDH"/>
</dbReference>
<keyword evidence="2" id="KW-0560">Oxidoreductase</keyword>
<dbReference type="GO" id="GO:0016491">
    <property type="term" value="F:oxidoreductase activity"/>
    <property type="evidence" value="ECO:0007669"/>
    <property type="project" value="UniProtKB-KW"/>
</dbReference>
<proteinExistence type="inferred from homology"/>
<dbReference type="PANTHER" id="PTHR43115:SF4">
    <property type="entry name" value="DEHYDROGENASE_REDUCTASE SDR FAMILY MEMBER 11"/>
    <property type="match status" value="1"/>
</dbReference>
<keyword evidence="6" id="KW-1185">Reference proteome</keyword>
<dbReference type="InterPro" id="IPR002347">
    <property type="entry name" value="SDR_fam"/>
</dbReference>
<comment type="caution">
    <text evidence="5">The sequence shown here is derived from an EMBL/GenBank/DDBJ whole genome shotgun (WGS) entry which is preliminary data.</text>
</comment>
<dbReference type="AlphaFoldDB" id="A0A7Y9DRZ6"/>
<dbReference type="Gene3D" id="3.40.50.720">
    <property type="entry name" value="NAD(P)-binding Rossmann-like Domain"/>
    <property type="match status" value="1"/>
</dbReference>
<dbReference type="PROSITE" id="PS00061">
    <property type="entry name" value="ADH_SHORT"/>
    <property type="match status" value="1"/>
</dbReference>
<evidence type="ECO:0000313" key="5">
    <source>
        <dbReference type="EMBL" id="NYD34437.1"/>
    </source>
</evidence>
<evidence type="ECO:0000256" key="1">
    <source>
        <dbReference type="ARBA" id="ARBA00006484"/>
    </source>
</evidence>
<dbReference type="Proteomes" id="UP000535890">
    <property type="component" value="Unassembled WGS sequence"/>
</dbReference>
<evidence type="ECO:0000256" key="2">
    <source>
        <dbReference type="ARBA" id="ARBA00023002"/>
    </source>
</evidence>
<dbReference type="PANTHER" id="PTHR43115">
    <property type="entry name" value="DEHYDROGENASE/REDUCTASE SDR FAMILY MEMBER 11"/>
    <property type="match status" value="1"/>
</dbReference>
<evidence type="ECO:0000256" key="4">
    <source>
        <dbReference type="SAM" id="MobiDB-lite"/>
    </source>
</evidence>
<reference evidence="5 6" key="1">
    <citation type="submission" date="2020-07" db="EMBL/GenBank/DDBJ databases">
        <title>Sequencing the genomes of 1000 actinobacteria strains.</title>
        <authorList>
            <person name="Klenk H.-P."/>
        </authorList>
    </citation>
    <scope>NUCLEOTIDE SEQUENCE [LARGE SCALE GENOMIC DNA]</scope>
    <source>
        <strain evidence="5 6">DSM 45772</strain>
    </source>
</reference>
<gene>
    <name evidence="5" type="ORF">BJ983_000539</name>
</gene>
<comment type="similarity">
    <text evidence="1 3">Belongs to the short-chain dehydrogenases/reductases (SDR) family.</text>
</comment>
<feature type="region of interest" description="Disordered" evidence="4">
    <location>
        <begin position="209"/>
        <end position="229"/>
    </location>
</feature>
<dbReference type="PRINTS" id="PR00080">
    <property type="entry name" value="SDRFAMILY"/>
</dbReference>
<organism evidence="5 6">
    <name type="scientific">Actinomycetospora corticicola</name>
    <dbReference type="NCBI Taxonomy" id="663602"/>
    <lineage>
        <taxon>Bacteria</taxon>
        <taxon>Bacillati</taxon>
        <taxon>Actinomycetota</taxon>
        <taxon>Actinomycetes</taxon>
        <taxon>Pseudonocardiales</taxon>
        <taxon>Pseudonocardiaceae</taxon>
        <taxon>Actinomycetospora</taxon>
    </lineage>
</organism>
<dbReference type="InterPro" id="IPR020904">
    <property type="entry name" value="Sc_DH/Rdtase_CS"/>
</dbReference>
<name>A0A7Y9DRZ6_9PSEU</name>
<dbReference type="EMBL" id="JACCBN010000001">
    <property type="protein sequence ID" value="NYD34437.1"/>
    <property type="molecule type" value="Genomic_DNA"/>
</dbReference>
<evidence type="ECO:0000256" key="3">
    <source>
        <dbReference type="RuleBase" id="RU000363"/>
    </source>
</evidence>
<sequence length="269" mass="28301">MHAVDLADPEAAVAAIGEVLARHGRLDVLVNNAGFGSLAPARGSYLADWRATTAVNLDGLLAATHAALEPLVAAAAERGVADLVNVDSDAGRRVLPVGAVYSATKHAVGAFSESLRQELAPAHVRVGVVEPGITRTELPDKGDGDTPDLSLGELGVLEAADIADAVLWMVTRPARVAVNEVLVRPVEQTSRHPGELPVKRDTFRCNEDGDLAMSPTTGRSGAGDTPPVRRCFGRTPSHRGQPHRMPSDRAIVIVWNSRVPPTGGRATLR</sequence>
<evidence type="ECO:0000313" key="6">
    <source>
        <dbReference type="Proteomes" id="UP000535890"/>
    </source>
</evidence>
<dbReference type="InterPro" id="IPR036291">
    <property type="entry name" value="NAD(P)-bd_dom_sf"/>
</dbReference>
<dbReference type="SUPFAM" id="SSF51735">
    <property type="entry name" value="NAD(P)-binding Rossmann-fold domains"/>
    <property type="match status" value="1"/>
</dbReference>
<protein>
    <submittedName>
        <fullName evidence="5">NADP-dependent 3-hydroxy acid dehydrogenase YdfG</fullName>
    </submittedName>
</protein>